<dbReference type="AlphaFoldDB" id="A0A1T4MV18"/>
<keyword evidence="5" id="KW-1185">Reference proteome</keyword>
<evidence type="ECO:0000313" key="4">
    <source>
        <dbReference type="EMBL" id="SJZ70950.1"/>
    </source>
</evidence>
<gene>
    <name evidence="4" type="ORF">SAMN02745110_01344</name>
</gene>
<feature type="domain" description="N-acetyltransferase" evidence="3">
    <location>
        <begin position="2"/>
        <end position="157"/>
    </location>
</feature>
<keyword evidence="4" id="KW-0687">Ribonucleoprotein</keyword>
<dbReference type="InterPro" id="IPR016181">
    <property type="entry name" value="Acyl_CoA_acyltransferase"/>
</dbReference>
<keyword evidence="2" id="KW-0012">Acyltransferase</keyword>
<keyword evidence="4" id="KW-0689">Ribosomal protein</keyword>
<protein>
    <submittedName>
        <fullName evidence="4">Ribosomal protein S18 acetylase RimI</fullName>
    </submittedName>
</protein>
<name>A0A1T4MV18_9FIRM</name>
<dbReference type="PROSITE" id="PS51186">
    <property type="entry name" value="GNAT"/>
    <property type="match status" value="1"/>
</dbReference>
<dbReference type="GO" id="GO:0005840">
    <property type="term" value="C:ribosome"/>
    <property type="evidence" value="ECO:0007669"/>
    <property type="project" value="UniProtKB-KW"/>
</dbReference>
<evidence type="ECO:0000256" key="2">
    <source>
        <dbReference type="ARBA" id="ARBA00023315"/>
    </source>
</evidence>
<dbReference type="CDD" id="cd04301">
    <property type="entry name" value="NAT_SF"/>
    <property type="match status" value="1"/>
</dbReference>
<keyword evidence="1" id="KW-0808">Transferase</keyword>
<dbReference type="EMBL" id="FUXA01000008">
    <property type="protein sequence ID" value="SJZ70950.1"/>
    <property type="molecule type" value="Genomic_DNA"/>
</dbReference>
<dbReference type="Pfam" id="PF00583">
    <property type="entry name" value="Acetyltransf_1"/>
    <property type="match status" value="1"/>
</dbReference>
<dbReference type="PANTHER" id="PTHR10545:SF29">
    <property type="entry name" value="GH14572P-RELATED"/>
    <property type="match status" value="1"/>
</dbReference>
<dbReference type="GO" id="GO:0008080">
    <property type="term" value="F:N-acetyltransferase activity"/>
    <property type="evidence" value="ECO:0007669"/>
    <property type="project" value="TreeGrafter"/>
</dbReference>
<evidence type="ECO:0000259" key="3">
    <source>
        <dbReference type="PROSITE" id="PS51186"/>
    </source>
</evidence>
<dbReference type="SUPFAM" id="SSF55729">
    <property type="entry name" value="Acyl-CoA N-acyltransferases (Nat)"/>
    <property type="match status" value="1"/>
</dbReference>
<dbReference type="PANTHER" id="PTHR10545">
    <property type="entry name" value="DIAMINE N-ACETYLTRANSFERASE"/>
    <property type="match status" value="1"/>
</dbReference>
<dbReference type="RefSeq" id="WP_078787188.1">
    <property type="nucleotide sequence ID" value="NZ_FMTO01000007.1"/>
</dbReference>
<sequence length="157" mass="17892">MNTVRRAVKEDISRVLELLVQVDMVHHNGRPDIFKGPATKYNAEELEKIFGDDTTPVFVCVNEDDVVMGHAFCIHQQHVGDSVLTDIKTLYIDDICVDEEYRFKGVGKALYDHVLEYAKGEGFYNVTLNVWTCNPSAMKFYEVMGMKPLKVGMEQIL</sequence>
<dbReference type="InterPro" id="IPR051016">
    <property type="entry name" value="Diverse_Substrate_AcTransf"/>
</dbReference>
<dbReference type="Gene3D" id="3.40.630.30">
    <property type="match status" value="1"/>
</dbReference>
<reference evidence="4 5" key="1">
    <citation type="submission" date="2017-02" db="EMBL/GenBank/DDBJ databases">
        <authorList>
            <person name="Peterson S.W."/>
        </authorList>
    </citation>
    <scope>NUCLEOTIDE SEQUENCE [LARGE SCALE GENOMIC DNA]</scope>
    <source>
        <strain evidence="4 5">ATCC 17233</strain>
    </source>
</reference>
<organism evidence="4 5">
    <name type="scientific">Eubacterium ruminantium</name>
    <dbReference type="NCBI Taxonomy" id="42322"/>
    <lineage>
        <taxon>Bacteria</taxon>
        <taxon>Bacillati</taxon>
        <taxon>Bacillota</taxon>
        <taxon>Clostridia</taxon>
        <taxon>Eubacteriales</taxon>
        <taxon>Eubacteriaceae</taxon>
        <taxon>Eubacterium</taxon>
    </lineage>
</organism>
<dbReference type="InterPro" id="IPR000182">
    <property type="entry name" value="GNAT_dom"/>
</dbReference>
<dbReference type="Proteomes" id="UP000189857">
    <property type="component" value="Unassembled WGS sequence"/>
</dbReference>
<dbReference type="OrthoDB" id="9805924at2"/>
<accession>A0A1T4MV18</accession>
<proteinExistence type="predicted"/>
<evidence type="ECO:0000256" key="1">
    <source>
        <dbReference type="ARBA" id="ARBA00022679"/>
    </source>
</evidence>
<evidence type="ECO:0000313" key="5">
    <source>
        <dbReference type="Proteomes" id="UP000189857"/>
    </source>
</evidence>